<feature type="transmembrane region" description="Helical" evidence="6">
    <location>
        <begin position="240"/>
        <end position="258"/>
    </location>
</feature>
<feature type="transmembrane region" description="Helical" evidence="6">
    <location>
        <begin position="7"/>
        <end position="25"/>
    </location>
</feature>
<feature type="transmembrane region" description="Helical" evidence="6">
    <location>
        <begin position="374"/>
        <end position="396"/>
    </location>
</feature>
<feature type="transmembrane region" description="Helical" evidence="6">
    <location>
        <begin position="31"/>
        <end position="54"/>
    </location>
</feature>
<comment type="subcellular location">
    <subcellularLocation>
        <location evidence="1">Membrane</location>
        <topology evidence="1">Multi-pass membrane protein</topology>
    </subcellularLocation>
</comment>
<dbReference type="Pfam" id="PF03600">
    <property type="entry name" value="CitMHS"/>
    <property type="match status" value="1"/>
</dbReference>
<evidence type="ECO:0000256" key="6">
    <source>
        <dbReference type="SAM" id="Phobius"/>
    </source>
</evidence>
<feature type="transmembrane region" description="Helical" evidence="6">
    <location>
        <begin position="416"/>
        <end position="437"/>
    </location>
</feature>
<comment type="caution">
    <text evidence="8">The sequence shown here is derived from an EMBL/GenBank/DDBJ whole genome shotgun (WGS) entry which is preliminary data.</text>
</comment>
<keyword evidence="9" id="KW-1185">Reference proteome</keyword>
<gene>
    <name evidence="8" type="ORF">ET33_18060</name>
</gene>
<dbReference type="Proteomes" id="UP000028123">
    <property type="component" value="Unassembled WGS sequence"/>
</dbReference>
<evidence type="ECO:0000313" key="9">
    <source>
        <dbReference type="Proteomes" id="UP000028123"/>
    </source>
</evidence>
<evidence type="ECO:0000259" key="7">
    <source>
        <dbReference type="Pfam" id="PF03600"/>
    </source>
</evidence>
<dbReference type="AlphaFoldDB" id="A0A081NXT6"/>
<dbReference type="RefSeq" id="WP_036689482.1">
    <property type="nucleotide sequence ID" value="NZ_JNVM01000024.1"/>
</dbReference>
<feature type="transmembrane region" description="Helical" evidence="6">
    <location>
        <begin position="335"/>
        <end position="362"/>
    </location>
</feature>
<evidence type="ECO:0000256" key="4">
    <source>
        <dbReference type="ARBA" id="ARBA00022989"/>
    </source>
</evidence>
<feature type="transmembrane region" description="Helical" evidence="6">
    <location>
        <begin position="182"/>
        <end position="201"/>
    </location>
</feature>
<reference evidence="8 9" key="1">
    <citation type="submission" date="2014-06" db="EMBL/GenBank/DDBJ databases">
        <title>Draft genome sequence of Paenibacillus sp. MSt1.</title>
        <authorList>
            <person name="Aw Y.K."/>
            <person name="Ong K.S."/>
            <person name="Gan H.M."/>
            <person name="Lee S.M."/>
        </authorList>
    </citation>
    <scope>NUCLEOTIDE SEQUENCE [LARGE SCALE GENOMIC DNA]</scope>
    <source>
        <strain evidence="8 9">MSt1</strain>
    </source>
</reference>
<accession>A0A081NXT6</accession>
<feature type="transmembrane region" description="Helical" evidence="6">
    <location>
        <begin position="295"/>
        <end position="315"/>
    </location>
</feature>
<sequence length="438" mass="46322">MMIQSPSLLGLVPLLLFIGLIFIRWNPIAAIGTSIIVGALMSGASLMDVATVIGKNGMADFIAYIGLVILAGGGLGKIAEKTGVARNIVRFIMNKVGINTPNKAMISTMIASSLLAALLGTLAGANAIVAPVLIPVVAAAGLSSSVVAILFHGAAAAGLLLGPFTPPMVTLMELTGLTYPQVLLHAGLPVAVIIWVVTFVYSKRILKKTLLLHPYSDDDISAFQQEEQPDARTRKITTQATVAFLITLLGSIAYGIAIKGGSTFTIVVILLTALITGLVGRLTPNQIADTFVEGAKPLLWIFIQFILFTPFIYFTEKMGGFEALKNLLLPYVEHGGQTTMIILSTLVNITGIPGAAVAHSILMHKMFLPTVTDLAIPMPVWVLALLVGSQMPFFLYPTGDALGSMGLARSKDLKNVIVFGVVVTAAVFLFIVVRALFL</sequence>
<evidence type="ECO:0000256" key="2">
    <source>
        <dbReference type="ARBA" id="ARBA00022448"/>
    </source>
</evidence>
<dbReference type="OrthoDB" id="1837at2"/>
<evidence type="ECO:0000256" key="3">
    <source>
        <dbReference type="ARBA" id="ARBA00022692"/>
    </source>
</evidence>
<proteinExistence type="predicted"/>
<feature type="transmembrane region" description="Helical" evidence="6">
    <location>
        <begin position="132"/>
        <end position="162"/>
    </location>
</feature>
<evidence type="ECO:0000256" key="1">
    <source>
        <dbReference type="ARBA" id="ARBA00004141"/>
    </source>
</evidence>
<organism evidence="8 9">
    <name type="scientific">Paenibacillus tyrfis</name>
    <dbReference type="NCBI Taxonomy" id="1501230"/>
    <lineage>
        <taxon>Bacteria</taxon>
        <taxon>Bacillati</taxon>
        <taxon>Bacillota</taxon>
        <taxon>Bacilli</taxon>
        <taxon>Bacillales</taxon>
        <taxon>Paenibacillaceae</taxon>
        <taxon>Paenibacillus</taxon>
    </lineage>
</organism>
<evidence type="ECO:0000313" key="8">
    <source>
        <dbReference type="EMBL" id="KEQ23259.1"/>
    </source>
</evidence>
<feature type="transmembrane region" description="Helical" evidence="6">
    <location>
        <begin position="264"/>
        <end position="283"/>
    </location>
</feature>
<dbReference type="eggNOG" id="COG1288">
    <property type="taxonomic scope" value="Bacteria"/>
</dbReference>
<keyword evidence="2" id="KW-0813">Transport</keyword>
<keyword evidence="5 6" id="KW-0472">Membrane</keyword>
<name>A0A081NXT6_9BACL</name>
<keyword evidence="4 6" id="KW-1133">Transmembrane helix</keyword>
<feature type="transmembrane region" description="Helical" evidence="6">
    <location>
        <begin position="61"/>
        <end position="79"/>
    </location>
</feature>
<dbReference type="GO" id="GO:0005886">
    <property type="term" value="C:plasma membrane"/>
    <property type="evidence" value="ECO:0007669"/>
    <property type="project" value="UniProtKB-SubCell"/>
</dbReference>
<protein>
    <recommendedName>
        <fullName evidence="7">Citrate transporter-like domain-containing protein</fullName>
    </recommendedName>
</protein>
<feature type="domain" description="Citrate transporter-like" evidence="7">
    <location>
        <begin position="21"/>
        <end position="287"/>
    </location>
</feature>
<keyword evidence="3 6" id="KW-0812">Transmembrane</keyword>
<dbReference type="InterPro" id="IPR004680">
    <property type="entry name" value="Cit_transptr-like_dom"/>
</dbReference>
<dbReference type="EMBL" id="JNVM01000024">
    <property type="protein sequence ID" value="KEQ23259.1"/>
    <property type="molecule type" value="Genomic_DNA"/>
</dbReference>
<evidence type="ECO:0000256" key="5">
    <source>
        <dbReference type="ARBA" id="ARBA00023136"/>
    </source>
</evidence>